<evidence type="ECO:0000259" key="7">
    <source>
        <dbReference type="PROSITE" id="PS51918"/>
    </source>
</evidence>
<dbReference type="CDD" id="cd01335">
    <property type="entry name" value="Radical_SAM"/>
    <property type="match status" value="1"/>
</dbReference>
<gene>
    <name evidence="8" type="ORF">A3A96_00990</name>
</gene>
<evidence type="ECO:0000256" key="6">
    <source>
        <dbReference type="ARBA" id="ARBA00023014"/>
    </source>
</evidence>
<dbReference type="PANTHER" id="PTHR11228">
    <property type="entry name" value="RADICAL SAM DOMAIN PROTEIN"/>
    <property type="match status" value="1"/>
</dbReference>
<protein>
    <submittedName>
        <fullName evidence="8">Radical SAM protein</fullName>
    </submittedName>
</protein>
<comment type="cofactor">
    <cofactor evidence="1">
        <name>[4Fe-4S] cluster</name>
        <dbReference type="ChEBI" id="CHEBI:49883"/>
    </cofactor>
</comment>
<accession>A0A1G2TZ09</accession>
<organism evidence="8 9">
    <name type="scientific">Candidatus Zambryskibacteria bacterium RIFCSPLOWO2_01_FULL_39_39</name>
    <dbReference type="NCBI Taxonomy" id="1802758"/>
    <lineage>
        <taxon>Bacteria</taxon>
        <taxon>Candidatus Zambryskiibacteriota</taxon>
    </lineage>
</organism>
<evidence type="ECO:0000256" key="2">
    <source>
        <dbReference type="ARBA" id="ARBA00022485"/>
    </source>
</evidence>
<dbReference type="GO" id="GO:0003824">
    <property type="term" value="F:catalytic activity"/>
    <property type="evidence" value="ECO:0007669"/>
    <property type="project" value="InterPro"/>
</dbReference>
<dbReference type="PANTHER" id="PTHR11228:SF7">
    <property type="entry name" value="PQQA PEPTIDE CYCLASE"/>
    <property type="match status" value="1"/>
</dbReference>
<dbReference type="InterPro" id="IPR034391">
    <property type="entry name" value="AdoMet-like_SPASM_containing"/>
</dbReference>
<dbReference type="Pfam" id="PF13186">
    <property type="entry name" value="SPASM"/>
    <property type="match status" value="1"/>
</dbReference>
<proteinExistence type="predicted"/>
<evidence type="ECO:0000313" key="9">
    <source>
        <dbReference type="Proteomes" id="UP000177707"/>
    </source>
</evidence>
<dbReference type="PROSITE" id="PS51918">
    <property type="entry name" value="RADICAL_SAM"/>
    <property type="match status" value="1"/>
</dbReference>
<feature type="domain" description="Radical SAM core" evidence="7">
    <location>
        <begin position="19"/>
        <end position="254"/>
    </location>
</feature>
<evidence type="ECO:0000256" key="4">
    <source>
        <dbReference type="ARBA" id="ARBA00022723"/>
    </source>
</evidence>
<dbReference type="Gene3D" id="3.20.20.70">
    <property type="entry name" value="Aldolase class I"/>
    <property type="match status" value="1"/>
</dbReference>
<dbReference type="SUPFAM" id="SSF102114">
    <property type="entry name" value="Radical SAM enzymes"/>
    <property type="match status" value="1"/>
</dbReference>
<dbReference type="Pfam" id="PF04055">
    <property type="entry name" value="Radical_SAM"/>
    <property type="match status" value="1"/>
</dbReference>
<dbReference type="InterPro" id="IPR013785">
    <property type="entry name" value="Aldolase_TIM"/>
</dbReference>
<sequence length="345" mass="39628">MRLPRYDIRETALETVIPLSTPLLIYVDPSSACNFQCGFCPTADRDLMKQTRFVGFMDFDLYRKIIDDFREFDRPIDKLKLYCDGEPLLNPRFADMVRYAKKSGLVNRITTTTNASRLSPELNLRIVEAGLDQINISVYGMNADQYRDFSKTKIEFDSLVANIRHLYEHRSQCEIKVKINGDVISREDEVRFYEIFEPIADGVNVEHVMSCWVQTPEWNLAENGLAPNPNTGIHGQSIQDVLVCPYVFYSFTIHPDGTASACFLDWQRKLLIGDVRTQSVKEIWDGPLLREHQALMLQGKRRSHPICGSCGQMSHGVVPQDNIDPHREVLLDGFEKRLVQIQPRN</sequence>
<dbReference type="Proteomes" id="UP000177707">
    <property type="component" value="Unassembled WGS sequence"/>
</dbReference>
<dbReference type="AlphaFoldDB" id="A0A1G2TZ09"/>
<dbReference type="SFLD" id="SFLDG01387">
    <property type="entry name" value="BtrN-like_SPASM_domain_contain"/>
    <property type="match status" value="1"/>
</dbReference>
<evidence type="ECO:0000256" key="1">
    <source>
        <dbReference type="ARBA" id="ARBA00001966"/>
    </source>
</evidence>
<dbReference type="SFLD" id="SFLDG01067">
    <property type="entry name" value="SPASM/twitch_domain_containing"/>
    <property type="match status" value="1"/>
</dbReference>
<keyword evidence="2" id="KW-0004">4Fe-4S</keyword>
<dbReference type="GO" id="GO:0051536">
    <property type="term" value="F:iron-sulfur cluster binding"/>
    <property type="evidence" value="ECO:0007669"/>
    <property type="project" value="UniProtKB-KW"/>
</dbReference>
<dbReference type="InterPro" id="IPR050377">
    <property type="entry name" value="Radical_SAM_PqqE_MftC-like"/>
</dbReference>
<comment type="caution">
    <text evidence="8">The sequence shown here is derived from an EMBL/GenBank/DDBJ whole genome shotgun (WGS) entry which is preliminary data.</text>
</comment>
<keyword evidence="5" id="KW-0408">Iron</keyword>
<dbReference type="InterPro" id="IPR007197">
    <property type="entry name" value="rSAM"/>
</dbReference>
<evidence type="ECO:0000313" key="8">
    <source>
        <dbReference type="EMBL" id="OHB02474.1"/>
    </source>
</evidence>
<keyword evidence="4" id="KW-0479">Metal-binding</keyword>
<dbReference type="InterPro" id="IPR058240">
    <property type="entry name" value="rSAM_sf"/>
</dbReference>
<dbReference type="SFLD" id="SFLDS00029">
    <property type="entry name" value="Radical_SAM"/>
    <property type="match status" value="1"/>
</dbReference>
<dbReference type="STRING" id="1802758.A3A96_00990"/>
<name>A0A1G2TZ09_9BACT</name>
<keyword evidence="6" id="KW-0411">Iron-sulfur</keyword>
<dbReference type="InterPro" id="IPR023885">
    <property type="entry name" value="4Fe4S-binding_SPASM_dom"/>
</dbReference>
<dbReference type="GO" id="GO:0046872">
    <property type="term" value="F:metal ion binding"/>
    <property type="evidence" value="ECO:0007669"/>
    <property type="project" value="UniProtKB-KW"/>
</dbReference>
<keyword evidence="3" id="KW-0949">S-adenosyl-L-methionine</keyword>
<dbReference type="EMBL" id="MHWB01000004">
    <property type="protein sequence ID" value="OHB02474.1"/>
    <property type="molecule type" value="Genomic_DNA"/>
</dbReference>
<evidence type="ECO:0000256" key="3">
    <source>
        <dbReference type="ARBA" id="ARBA00022691"/>
    </source>
</evidence>
<reference evidence="8 9" key="1">
    <citation type="journal article" date="2016" name="Nat. Commun.">
        <title>Thousands of microbial genomes shed light on interconnected biogeochemical processes in an aquifer system.</title>
        <authorList>
            <person name="Anantharaman K."/>
            <person name="Brown C.T."/>
            <person name="Hug L.A."/>
            <person name="Sharon I."/>
            <person name="Castelle C.J."/>
            <person name="Probst A.J."/>
            <person name="Thomas B.C."/>
            <person name="Singh A."/>
            <person name="Wilkins M.J."/>
            <person name="Karaoz U."/>
            <person name="Brodie E.L."/>
            <person name="Williams K.H."/>
            <person name="Hubbard S.S."/>
            <person name="Banfield J.F."/>
        </authorList>
    </citation>
    <scope>NUCLEOTIDE SEQUENCE [LARGE SCALE GENOMIC DNA]</scope>
</reference>
<evidence type="ECO:0000256" key="5">
    <source>
        <dbReference type="ARBA" id="ARBA00023004"/>
    </source>
</evidence>